<evidence type="ECO:0000313" key="12">
    <source>
        <dbReference type="Proteomes" id="UP000823964"/>
    </source>
</evidence>
<dbReference type="AlphaFoldDB" id="A0A9D2AH41"/>
<dbReference type="EMBL" id="DXFQ01000061">
    <property type="protein sequence ID" value="HIX19747.1"/>
    <property type="molecule type" value="Genomic_DNA"/>
</dbReference>
<dbReference type="PROSITE" id="PS00599">
    <property type="entry name" value="AA_TRANSFER_CLASS_2"/>
    <property type="match status" value="1"/>
</dbReference>
<evidence type="ECO:0000256" key="6">
    <source>
        <dbReference type="ARBA" id="ARBA00022679"/>
    </source>
</evidence>
<gene>
    <name evidence="9" type="primary">hisC</name>
    <name evidence="11" type="ORF">H9862_03990</name>
</gene>
<keyword evidence="9" id="KW-0028">Amino-acid biosynthesis</keyword>
<dbReference type="PANTHER" id="PTHR43643:SF3">
    <property type="entry name" value="HISTIDINOL-PHOSPHATE AMINOTRANSFERASE"/>
    <property type="match status" value="1"/>
</dbReference>
<dbReference type="InterPro" id="IPR001917">
    <property type="entry name" value="Aminotrans_II_pyridoxalP_BS"/>
</dbReference>
<dbReference type="GO" id="GO:0030170">
    <property type="term" value="F:pyridoxal phosphate binding"/>
    <property type="evidence" value="ECO:0007669"/>
    <property type="project" value="InterPro"/>
</dbReference>
<feature type="modified residue" description="N6-(pyridoxal phosphate)lysine" evidence="9">
    <location>
        <position position="227"/>
    </location>
</feature>
<protein>
    <recommendedName>
        <fullName evidence="9">Histidinol-phosphate aminotransferase</fullName>
        <ecNumber evidence="9">2.6.1.9</ecNumber>
    </recommendedName>
    <alternativeName>
        <fullName evidence="9">Imidazole acetol-phosphate transaminase</fullName>
    </alternativeName>
</protein>
<accession>A0A9D2AH41</accession>
<dbReference type="Gene3D" id="3.90.1150.10">
    <property type="entry name" value="Aspartate Aminotransferase, domain 1"/>
    <property type="match status" value="1"/>
</dbReference>
<dbReference type="InterPro" id="IPR050106">
    <property type="entry name" value="HistidinolP_aminotransfase"/>
</dbReference>
<organism evidence="11 12">
    <name type="scientific">Candidatus Akkermansia intestinigallinarum</name>
    <dbReference type="NCBI Taxonomy" id="2838431"/>
    <lineage>
        <taxon>Bacteria</taxon>
        <taxon>Pseudomonadati</taxon>
        <taxon>Verrucomicrobiota</taxon>
        <taxon>Verrucomicrobiia</taxon>
        <taxon>Verrucomicrobiales</taxon>
        <taxon>Akkermansiaceae</taxon>
        <taxon>Akkermansia</taxon>
    </lineage>
</organism>
<comment type="cofactor">
    <cofactor evidence="1 9">
        <name>pyridoxal 5'-phosphate</name>
        <dbReference type="ChEBI" id="CHEBI:597326"/>
    </cofactor>
</comment>
<evidence type="ECO:0000313" key="11">
    <source>
        <dbReference type="EMBL" id="HIX19747.1"/>
    </source>
</evidence>
<dbReference type="HAMAP" id="MF_01023">
    <property type="entry name" value="HisC_aminotrans_2"/>
    <property type="match status" value="1"/>
</dbReference>
<comment type="catalytic activity">
    <reaction evidence="8 9">
        <text>L-histidinol phosphate + 2-oxoglutarate = 3-(imidazol-4-yl)-2-oxopropyl phosphate + L-glutamate</text>
        <dbReference type="Rhea" id="RHEA:23744"/>
        <dbReference type="ChEBI" id="CHEBI:16810"/>
        <dbReference type="ChEBI" id="CHEBI:29985"/>
        <dbReference type="ChEBI" id="CHEBI:57766"/>
        <dbReference type="ChEBI" id="CHEBI:57980"/>
        <dbReference type="EC" id="2.6.1.9"/>
    </reaction>
</comment>
<proteinExistence type="inferred from homology"/>
<keyword evidence="7 9" id="KW-0663">Pyridoxal phosphate</keyword>
<dbReference type="InterPro" id="IPR015424">
    <property type="entry name" value="PyrdxlP-dep_Trfase"/>
</dbReference>
<dbReference type="EC" id="2.6.1.9" evidence="9"/>
<dbReference type="Gene3D" id="3.40.640.10">
    <property type="entry name" value="Type I PLP-dependent aspartate aminotransferase-like (Major domain)"/>
    <property type="match status" value="1"/>
</dbReference>
<dbReference type="GO" id="GO:0004400">
    <property type="term" value="F:histidinol-phosphate transaminase activity"/>
    <property type="evidence" value="ECO:0007669"/>
    <property type="project" value="UniProtKB-UniRule"/>
</dbReference>
<evidence type="ECO:0000256" key="3">
    <source>
        <dbReference type="ARBA" id="ARBA00007970"/>
    </source>
</evidence>
<evidence type="ECO:0000256" key="7">
    <source>
        <dbReference type="ARBA" id="ARBA00022898"/>
    </source>
</evidence>
<dbReference type="Pfam" id="PF00155">
    <property type="entry name" value="Aminotran_1_2"/>
    <property type="match status" value="1"/>
</dbReference>
<evidence type="ECO:0000256" key="1">
    <source>
        <dbReference type="ARBA" id="ARBA00001933"/>
    </source>
</evidence>
<reference evidence="11" key="1">
    <citation type="journal article" date="2021" name="PeerJ">
        <title>Extensive microbial diversity within the chicken gut microbiome revealed by metagenomics and culture.</title>
        <authorList>
            <person name="Gilroy R."/>
            <person name="Ravi A."/>
            <person name="Getino M."/>
            <person name="Pursley I."/>
            <person name="Horton D.L."/>
            <person name="Alikhan N.F."/>
            <person name="Baker D."/>
            <person name="Gharbi K."/>
            <person name="Hall N."/>
            <person name="Watson M."/>
            <person name="Adriaenssens E.M."/>
            <person name="Foster-Nyarko E."/>
            <person name="Jarju S."/>
            <person name="Secka A."/>
            <person name="Antonio M."/>
            <person name="Oren A."/>
            <person name="Chaudhuri R.R."/>
            <person name="La Ragione R."/>
            <person name="Hildebrand F."/>
            <person name="Pallen M.J."/>
        </authorList>
    </citation>
    <scope>NUCLEOTIDE SEQUENCE</scope>
    <source>
        <strain evidence="11">14975</strain>
    </source>
</reference>
<dbReference type="PANTHER" id="PTHR43643">
    <property type="entry name" value="HISTIDINOL-PHOSPHATE AMINOTRANSFERASE 2"/>
    <property type="match status" value="1"/>
</dbReference>
<dbReference type="InterPro" id="IPR004839">
    <property type="entry name" value="Aminotransferase_I/II_large"/>
</dbReference>
<dbReference type="CDD" id="cd00609">
    <property type="entry name" value="AAT_like"/>
    <property type="match status" value="1"/>
</dbReference>
<evidence type="ECO:0000256" key="8">
    <source>
        <dbReference type="ARBA" id="ARBA00047481"/>
    </source>
</evidence>
<dbReference type="NCBIfam" id="TIGR01141">
    <property type="entry name" value="hisC"/>
    <property type="match status" value="1"/>
</dbReference>
<keyword evidence="9" id="KW-0368">Histidine biosynthesis</keyword>
<comment type="pathway">
    <text evidence="2 9">Amino-acid biosynthesis; L-histidine biosynthesis; L-histidine from 5-phospho-alpha-D-ribose 1-diphosphate: step 7/9.</text>
</comment>
<sequence>MSITSYANQYVLDLVAYQPGKPIEETARELGMEPERIVKLASNENSLGPSPKAVDAMVRAASGAHIYPDGASFELRSRLAADHGVSFEQTVVGSGSSEIIELLCHAFLHPGIELMAARHSFSMYPIMCKLFGAKYVEVENKADWSHDLMGMLKAVTPATRLIFITNPTNPLGTMVQQEEIDAFMAQVPDHVVVAFDEAYIDFADTKPDTMKFVREGKNVVVMRTFSKAYGLAGVRAGYAVASAAVADLLNKARTPFNINLIAQAGALAALDDQEHIARSVEMVKRGRQQYYDAFKAWGLDYIPSQGNFILVKVGRGREVFDKALAQGVILRQMDGYGLPEYIRITVGTQKENARCLEVLAGILGK</sequence>
<evidence type="ECO:0000256" key="4">
    <source>
        <dbReference type="ARBA" id="ARBA00011738"/>
    </source>
</evidence>
<keyword evidence="5 9" id="KW-0032">Aminotransferase</keyword>
<dbReference type="Proteomes" id="UP000823964">
    <property type="component" value="Unassembled WGS sequence"/>
</dbReference>
<comment type="similarity">
    <text evidence="3 9">Belongs to the class-II pyridoxal-phosphate-dependent aminotransferase family. Histidinol-phosphate aminotransferase subfamily.</text>
</comment>
<dbReference type="InterPro" id="IPR005861">
    <property type="entry name" value="HisP_aminotrans"/>
</dbReference>
<comment type="caution">
    <text evidence="11">The sequence shown here is derived from an EMBL/GenBank/DDBJ whole genome shotgun (WGS) entry which is preliminary data.</text>
</comment>
<comment type="subunit">
    <text evidence="4 9">Homodimer.</text>
</comment>
<evidence type="ECO:0000259" key="10">
    <source>
        <dbReference type="Pfam" id="PF00155"/>
    </source>
</evidence>
<evidence type="ECO:0000256" key="5">
    <source>
        <dbReference type="ARBA" id="ARBA00022576"/>
    </source>
</evidence>
<feature type="domain" description="Aminotransferase class I/classII large" evidence="10">
    <location>
        <begin position="37"/>
        <end position="358"/>
    </location>
</feature>
<dbReference type="InterPro" id="IPR015421">
    <property type="entry name" value="PyrdxlP-dep_Trfase_major"/>
</dbReference>
<reference evidence="11" key="2">
    <citation type="submission" date="2021-04" db="EMBL/GenBank/DDBJ databases">
        <authorList>
            <person name="Gilroy R."/>
        </authorList>
    </citation>
    <scope>NUCLEOTIDE SEQUENCE</scope>
    <source>
        <strain evidence="11">14975</strain>
    </source>
</reference>
<dbReference type="SUPFAM" id="SSF53383">
    <property type="entry name" value="PLP-dependent transferases"/>
    <property type="match status" value="1"/>
</dbReference>
<keyword evidence="6 9" id="KW-0808">Transferase</keyword>
<dbReference type="GO" id="GO:0000105">
    <property type="term" value="P:L-histidine biosynthetic process"/>
    <property type="evidence" value="ECO:0007669"/>
    <property type="project" value="UniProtKB-UniRule"/>
</dbReference>
<name>A0A9D2AH41_9BACT</name>
<evidence type="ECO:0000256" key="2">
    <source>
        <dbReference type="ARBA" id="ARBA00005011"/>
    </source>
</evidence>
<evidence type="ECO:0000256" key="9">
    <source>
        <dbReference type="HAMAP-Rule" id="MF_01023"/>
    </source>
</evidence>
<dbReference type="InterPro" id="IPR015422">
    <property type="entry name" value="PyrdxlP-dep_Trfase_small"/>
</dbReference>